<proteinExistence type="predicted"/>
<evidence type="ECO:0000256" key="1">
    <source>
        <dbReference type="ARBA" id="ARBA00004127"/>
    </source>
</evidence>
<evidence type="ECO:0000256" key="2">
    <source>
        <dbReference type="ARBA" id="ARBA00022692"/>
    </source>
</evidence>
<organism evidence="7 8">
    <name type="scientific">Paludisphaera mucosa</name>
    <dbReference type="NCBI Taxonomy" id="3030827"/>
    <lineage>
        <taxon>Bacteria</taxon>
        <taxon>Pseudomonadati</taxon>
        <taxon>Planctomycetota</taxon>
        <taxon>Planctomycetia</taxon>
        <taxon>Isosphaerales</taxon>
        <taxon>Isosphaeraceae</taxon>
        <taxon>Paludisphaera</taxon>
    </lineage>
</organism>
<name>A0ABT6F5Y8_9BACT</name>
<feature type="transmembrane region" description="Helical" evidence="6">
    <location>
        <begin position="299"/>
        <end position="324"/>
    </location>
</feature>
<feature type="region of interest" description="Disordered" evidence="5">
    <location>
        <begin position="132"/>
        <end position="161"/>
    </location>
</feature>
<feature type="transmembrane region" description="Helical" evidence="6">
    <location>
        <begin position="54"/>
        <end position="73"/>
    </location>
</feature>
<feature type="compositionally biased region" description="Low complexity" evidence="5">
    <location>
        <begin position="141"/>
        <end position="153"/>
    </location>
</feature>
<dbReference type="RefSeq" id="WP_277859361.1">
    <property type="nucleotide sequence ID" value="NZ_JARRAG010000001.1"/>
</dbReference>
<keyword evidence="3 6" id="KW-1133">Transmembrane helix</keyword>
<comment type="subcellular location">
    <subcellularLocation>
        <location evidence="1">Endomembrane system</location>
        <topology evidence="1">Multi-pass membrane protein</topology>
    </subcellularLocation>
</comment>
<comment type="caution">
    <text evidence="7">The sequence shown here is derived from an EMBL/GenBank/DDBJ whole genome shotgun (WGS) entry which is preliminary data.</text>
</comment>
<evidence type="ECO:0000256" key="3">
    <source>
        <dbReference type="ARBA" id="ARBA00022989"/>
    </source>
</evidence>
<evidence type="ECO:0000313" key="7">
    <source>
        <dbReference type="EMBL" id="MDG3003003.1"/>
    </source>
</evidence>
<evidence type="ECO:0000256" key="5">
    <source>
        <dbReference type="SAM" id="MobiDB-lite"/>
    </source>
</evidence>
<feature type="transmembrane region" description="Helical" evidence="6">
    <location>
        <begin position="330"/>
        <end position="348"/>
    </location>
</feature>
<dbReference type="InterPro" id="IPR008217">
    <property type="entry name" value="Ccc1_fam"/>
</dbReference>
<dbReference type="Proteomes" id="UP001216907">
    <property type="component" value="Unassembled WGS sequence"/>
</dbReference>
<feature type="transmembrane region" description="Helical" evidence="6">
    <location>
        <begin position="12"/>
        <end position="34"/>
    </location>
</feature>
<evidence type="ECO:0000256" key="6">
    <source>
        <dbReference type="SAM" id="Phobius"/>
    </source>
</evidence>
<protein>
    <submittedName>
        <fullName evidence="7">VIT1/CCC1 transporter family protein</fullName>
    </submittedName>
</protein>
<dbReference type="PANTHER" id="PTHR31851">
    <property type="entry name" value="FE(2+)/MN(2+) TRANSPORTER PCL1"/>
    <property type="match status" value="1"/>
</dbReference>
<dbReference type="Pfam" id="PF01988">
    <property type="entry name" value="VIT1"/>
    <property type="match status" value="1"/>
</dbReference>
<keyword evidence="2 6" id="KW-0812">Transmembrane</keyword>
<keyword evidence="4 6" id="KW-0472">Membrane</keyword>
<keyword evidence="8" id="KW-1185">Reference proteome</keyword>
<dbReference type="EMBL" id="JARRAG010000001">
    <property type="protein sequence ID" value="MDG3003003.1"/>
    <property type="molecule type" value="Genomic_DNA"/>
</dbReference>
<sequence>MSRSRSLSSRIAVYLWTAPTTMVGLVAGALTLATGGRVRVREGALEFYGGFATWMARAVGFGAMTLGHVILGYDAWWLDELRPHEQVHVRQAERWGIAFLPAYLAASVLAMKGGGHYYHDNWFERDARIRSGQEEGPGLDPPTSVAAPVPASAGESVHPERHFRASETVRDVVIGMADGLTVPFALAAGLTGAATGNSLIVTAGLAEVAAGSIAMGLGGYLAARSDAESYELERRREEREVEDSPELEEAEIVQIFEGYGLHPEQLEPILAAFRKDHAAWVDFMMKFELGLEEPDPRRAFASAATIAGSYIVGGLIPLAPYMVIASTSRALATSVVATLLALLAFGYVKGRFTGTKPVRGALQTALIGGAAAAAAFLIARVFS</sequence>
<evidence type="ECO:0000313" key="8">
    <source>
        <dbReference type="Proteomes" id="UP001216907"/>
    </source>
</evidence>
<accession>A0ABT6F5Y8</accession>
<evidence type="ECO:0000256" key="4">
    <source>
        <dbReference type="ARBA" id="ARBA00023136"/>
    </source>
</evidence>
<gene>
    <name evidence="7" type="ORF">PZE19_04430</name>
</gene>
<reference evidence="7 8" key="1">
    <citation type="submission" date="2023-03" db="EMBL/GenBank/DDBJ databases">
        <title>Paludisphaera mucosa sp. nov. a novel planctomycete from northern fen.</title>
        <authorList>
            <person name="Ivanova A."/>
        </authorList>
    </citation>
    <scope>NUCLEOTIDE SEQUENCE [LARGE SCALE GENOMIC DNA]</scope>
    <source>
        <strain evidence="7 8">Pla2</strain>
    </source>
</reference>
<feature type="transmembrane region" description="Helical" evidence="6">
    <location>
        <begin position="360"/>
        <end position="382"/>
    </location>
</feature>